<comment type="caution">
    <text evidence="10">The sequence shown here is derived from an EMBL/GenBank/DDBJ whole genome shotgun (WGS) entry which is preliminary data.</text>
</comment>
<evidence type="ECO:0000313" key="11">
    <source>
        <dbReference type="Proteomes" id="UP000321721"/>
    </source>
</evidence>
<evidence type="ECO:0000256" key="6">
    <source>
        <dbReference type="PROSITE-ProRule" id="PRU01240"/>
    </source>
</evidence>
<dbReference type="RefSeq" id="WP_147097769.1">
    <property type="nucleotide sequence ID" value="NZ_VOOS01000001.1"/>
</dbReference>
<dbReference type="OrthoDB" id="9798386at2"/>
<keyword evidence="3 7" id="KW-0732">Signal</keyword>
<evidence type="ECO:0000259" key="8">
    <source>
        <dbReference type="Pfam" id="PF00082"/>
    </source>
</evidence>
<dbReference type="PRINTS" id="PR00723">
    <property type="entry name" value="SUBTILISIN"/>
</dbReference>
<dbReference type="InterPro" id="IPR050131">
    <property type="entry name" value="Peptidase_S8_subtilisin-like"/>
</dbReference>
<evidence type="ECO:0000313" key="10">
    <source>
        <dbReference type="EMBL" id="TXB66807.1"/>
    </source>
</evidence>
<keyword evidence="11" id="KW-1185">Reference proteome</keyword>
<comment type="similarity">
    <text evidence="1 6">Belongs to the peptidase S8 family.</text>
</comment>
<organism evidence="10 11">
    <name type="scientific">Vicingus serpentipes</name>
    <dbReference type="NCBI Taxonomy" id="1926625"/>
    <lineage>
        <taxon>Bacteria</taxon>
        <taxon>Pseudomonadati</taxon>
        <taxon>Bacteroidota</taxon>
        <taxon>Flavobacteriia</taxon>
        <taxon>Flavobacteriales</taxon>
        <taxon>Vicingaceae</taxon>
        <taxon>Vicingus</taxon>
    </lineage>
</organism>
<sequence length="908" mass="98584">MNSLKHISVLLFFLVSSFVGSSQVVDDFLPKTIILKVKEAYRNNCTENEIKHINFQKISNEINVVELKKIFPNHRQELNKKLVDLSLIYQLNYDSNISEKEVISKLKKASIFQYVELYIVPQLAYTPSDTNAADPLKNWHLTMTNAFNAWDINKGDTNVVIGITDTGWDETHPDLLGNCKKNYADPINGIDDDNDGYVDNYMGWDMGEEDNSAQYNTSAHGVHVTGLAAAVTDNVTGIASIGFNSKFLPIKISDATGALTKAYQGVVYAADHGCFTINCSWGSYTAGLFQKDVIDYATINKGCLVIGACGNDDGETMFYPAGYESVLTVAASEQSDFKKNNSNYGYYVDISAPGEAMWSTYYTGSYGYNGGTSMAAPVVAGAAAVVKAQFPSYSNQQVAAQLRATADDMNPLNLTYFDKLGNGRLDLFDALSTSAQFVELISKTFTDNNNQIFEAGDTVRISGTYLNYLSAITGLNVTLSSLSSFVNVIDGTTALPSLSSLEQVDNATDPFLVEVLSGAGSNEEILFKATISNGSYTINEYFTMLINPNFINITENQVSSTITSIGRIGYLDAGNTIGLGFSYNGEQLLYEAGLMVGDGTTRVADVVRGLSGQDNDFSSAQNVMFNPPYVSAIDLIGQFDDSPLLPTPIDLSVEHNAYAYSSAPDDKYIIVTYNLKNNGITPLTNLHVGLFADWDIQDAYKNKSGYDALRKMGYVHSLEPDTIYAAIKLLSASTAYNYSIDYVSGGAGGVDMNGGFTTAEKFTTIATNRLNAGAPNGQDVMHVVSSGNFTLNPGEGQIISFAIIAGDSLSDIQASADAAQTKYIDVIGIEELTDKNESLVFPNPTTGKIAIKSDEMIEYITLKNVLGETLKKFNTVQLDISNYPNGVYFIEVKTKNGVFSTKLLKVGE</sequence>
<evidence type="ECO:0000259" key="9">
    <source>
        <dbReference type="Pfam" id="PF18962"/>
    </source>
</evidence>
<dbReference type="InterPro" id="IPR000209">
    <property type="entry name" value="Peptidase_S8/S53_dom"/>
</dbReference>
<protein>
    <submittedName>
        <fullName evidence="10">S8 family serine peptidase</fullName>
    </submittedName>
</protein>
<feature type="domain" description="Peptidase S8/S53" evidence="8">
    <location>
        <begin position="157"/>
        <end position="411"/>
    </location>
</feature>
<feature type="active site" description="Charge relay system" evidence="6">
    <location>
        <position position="373"/>
    </location>
</feature>
<feature type="signal peptide" evidence="7">
    <location>
        <begin position="1"/>
        <end position="21"/>
    </location>
</feature>
<dbReference type="SUPFAM" id="SSF52743">
    <property type="entry name" value="Subtilisin-like"/>
    <property type="match status" value="1"/>
</dbReference>
<evidence type="ECO:0000256" key="2">
    <source>
        <dbReference type="ARBA" id="ARBA00022670"/>
    </source>
</evidence>
<dbReference type="Gene3D" id="3.40.50.200">
    <property type="entry name" value="Peptidase S8/S53 domain"/>
    <property type="match status" value="1"/>
</dbReference>
<dbReference type="Pfam" id="PF18962">
    <property type="entry name" value="Por_Secre_tail"/>
    <property type="match status" value="1"/>
</dbReference>
<dbReference type="Pfam" id="PF00082">
    <property type="entry name" value="Peptidase_S8"/>
    <property type="match status" value="1"/>
</dbReference>
<dbReference type="InterPro" id="IPR015500">
    <property type="entry name" value="Peptidase_S8_subtilisin-rel"/>
</dbReference>
<reference evidence="10 11" key="1">
    <citation type="submission" date="2019-08" db="EMBL/GenBank/DDBJ databases">
        <title>Genome of Vicingus serpentipes NCIMB 15042.</title>
        <authorList>
            <person name="Bowman J.P."/>
        </authorList>
    </citation>
    <scope>NUCLEOTIDE SEQUENCE [LARGE SCALE GENOMIC DNA]</scope>
    <source>
        <strain evidence="10 11">NCIMB 15042</strain>
    </source>
</reference>
<accession>A0A5C6RXH2</accession>
<dbReference type="PANTHER" id="PTHR43806">
    <property type="entry name" value="PEPTIDASE S8"/>
    <property type="match status" value="1"/>
</dbReference>
<evidence type="ECO:0000256" key="5">
    <source>
        <dbReference type="ARBA" id="ARBA00022825"/>
    </source>
</evidence>
<feature type="domain" description="Secretion system C-terminal sorting" evidence="9">
    <location>
        <begin position="840"/>
        <end position="903"/>
    </location>
</feature>
<dbReference type="PROSITE" id="PS51892">
    <property type="entry name" value="SUBTILASE"/>
    <property type="match status" value="1"/>
</dbReference>
<gene>
    <name evidence="10" type="ORF">FRY74_01080</name>
</gene>
<dbReference type="InterPro" id="IPR023828">
    <property type="entry name" value="Peptidase_S8_Ser-AS"/>
</dbReference>
<keyword evidence="4 6" id="KW-0378">Hydrolase</keyword>
<dbReference type="Proteomes" id="UP000321721">
    <property type="component" value="Unassembled WGS sequence"/>
</dbReference>
<keyword evidence="2 6" id="KW-0645">Protease</keyword>
<evidence type="ECO:0000256" key="7">
    <source>
        <dbReference type="SAM" id="SignalP"/>
    </source>
</evidence>
<dbReference type="PROSITE" id="PS00138">
    <property type="entry name" value="SUBTILASE_SER"/>
    <property type="match status" value="1"/>
</dbReference>
<feature type="chain" id="PRO_5022789068" evidence="7">
    <location>
        <begin position="22"/>
        <end position="908"/>
    </location>
</feature>
<dbReference type="NCBIfam" id="TIGR04183">
    <property type="entry name" value="Por_Secre_tail"/>
    <property type="match status" value="1"/>
</dbReference>
<dbReference type="InterPro" id="IPR026444">
    <property type="entry name" value="Secre_tail"/>
</dbReference>
<name>A0A5C6RXH2_9FLAO</name>
<evidence type="ECO:0000256" key="3">
    <source>
        <dbReference type="ARBA" id="ARBA00022729"/>
    </source>
</evidence>
<dbReference type="AlphaFoldDB" id="A0A5C6RXH2"/>
<keyword evidence="5 6" id="KW-0720">Serine protease</keyword>
<feature type="active site" description="Charge relay system" evidence="6">
    <location>
        <position position="165"/>
    </location>
</feature>
<proteinExistence type="inferred from homology"/>
<dbReference type="GO" id="GO:0004252">
    <property type="term" value="F:serine-type endopeptidase activity"/>
    <property type="evidence" value="ECO:0007669"/>
    <property type="project" value="UniProtKB-UniRule"/>
</dbReference>
<evidence type="ECO:0000256" key="4">
    <source>
        <dbReference type="ARBA" id="ARBA00022801"/>
    </source>
</evidence>
<dbReference type="PANTHER" id="PTHR43806:SF11">
    <property type="entry name" value="CEREVISIN-RELATED"/>
    <property type="match status" value="1"/>
</dbReference>
<dbReference type="EMBL" id="VOOS01000001">
    <property type="protein sequence ID" value="TXB66807.1"/>
    <property type="molecule type" value="Genomic_DNA"/>
</dbReference>
<evidence type="ECO:0000256" key="1">
    <source>
        <dbReference type="ARBA" id="ARBA00011073"/>
    </source>
</evidence>
<feature type="active site" description="Charge relay system" evidence="6">
    <location>
        <position position="220"/>
    </location>
</feature>
<dbReference type="InterPro" id="IPR036852">
    <property type="entry name" value="Peptidase_S8/S53_dom_sf"/>
</dbReference>
<dbReference type="GO" id="GO:0006508">
    <property type="term" value="P:proteolysis"/>
    <property type="evidence" value="ECO:0007669"/>
    <property type="project" value="UniProtKB-KW"/>
</dbReference>